<evidence type="ECO:0000256" key="3">
    <source>
        <dbReference type="RuleBase" id="RU364104"/>
    </source>
</evidence>
<keyword evidence="2" id="KW-1015">Disulfide bond</keyword>
<dbReference type="Proteomes" id="UP000492821">
    <property type="component" value="Unassembled WGS sequence"/>
</dbReference>
<evidence type="ECO:0000313" key="4">
    <source>
        <dbReference type="Proteomes" id="UP000492821"/>
    </source>
</evidence>
<evidence type="ECO:0000256" key="2">
    <source>
        <dbReference type="ARBA" id="ARBA00023157"/>
    </source>
</evidence>
<protein>
    <recommendedName>
        <fullName evidence="3">COX assembly mitochondrial protein</fullName>
    </recommendedName>
</protein>
<comment type="similarity">
    <text evidence="1 3">Belongs to the CMC family.</text>
</comment>
<dbReference type="AlphaFoldDB" id="A0A7E4UQE7"/>
<keyword evidence="3" id="KW-0496">Mitochondrion</keyword>
<evidence type="ECO:0000256" key="1">
    <source>
        <dbReference type="ARBA" id="ARBA00007347"/>
    </source>
</evidence>
<dbReference type="WBParaSite" id="Pan_g11579.t1">
    <property type="protein sequence ID" value="Pan_g11579.t1"/>
    <property type="gene ID" value="Pan_g11579"/>
</dbReference>
<name>A0A7E4UQE7_PANRE</name>
<reference evidence="4" key="1">
    <citation type="journal article" date="2013" name="Genetics">
        <title>The draft genome and transcriptome of Panagrellus redivivus are shaped by the harsh demands of a free-living lifestyle.</title>
        <authorList>
            <person name="Srinivasan J."/>
            <person name="Dillman A.R."/>
            <person name="Macchietto M.G."/>
            <person name="Heikkinen L."/>
            <person name="Lakso M."/>
            <person name="Fracchia K.M."/>
            <person name="Antoshechkin I."/>
            <person name="Mortazavi A."/>
            <person name="Wong G."/>
            <person name="Sternberg P.W."/>
        </authorList>
    </citation>
    <scope>NUCLEOTIDE SEQUENCE [LARGE SCALE GENOMIC DNA]</scope>
    <source>
        <strain evidence="4">MT8872</strain>
    </source>
</reference>
<keyword evidence="4" id="KW-1185">Reference proteome</keyword>
<organism evidence="4 5">
    <name type="scientific">Panagrellus redivivus</name>
    <name type="common">Microworm</name>
    <dbReference type="NCBI Taxonomy" id="6233"/>
    <lineage>
        <taxon>Eukaryota</taxon>
        <taxon>Metazoa</taxon>
        <taxon>Ecdysozoa</taxon>
        <taxon>Nematoda</taxon>
        <taxon>Chromadorea</taxon>
        <taxon>Rhabditida</taxon>
        <taxon>Tylenchina</taxon>
        <taxon>Panagrolaimomorpha</taxon>
        <taxon>Panagrolaimoidea</taxon>
        <taxon>Panagrolaimidae</taxon>
        <taxon>Panagrellus</taxon>
    </lineage>
</organism>
<accession>A0A7E4UQE7</accession>
<proteinExistence type="inferred from homology"/>
<reference evidence="5" key="2">
    <citation type="submission" date="2020-10" db="UniProtKB">
        <authorList>
            <consortium name="WormBaseParasite"/>
        </authorList>
    </citation>
    <scope>IDENTIFICATION</scope>
</reference>
<sequence>MTTDPHSVSTQLHTDDLKDLTAGEIYTDENGKKYKVRKSLLSHHFTGGPHGIGDPEDRTLRRIEADVVIPNLMNKRIENEDCRDLYLGLVKCMREEGGAKGLYACTAVRDIFNVCKQEKFVDPKYRQEVTESYLNDRAEARRTGLTPKERKLHEFREWKKSQEAASKNS</sequence>
<dbReference type="GO" id="GO:0005739">
    <property type="term" value="C:mitochondrion"/>
    <property type="evidence" value="ECO:0007669"/>
    <property type="project" value="UniProtKB-SubCell"/>
</dbReference>
<dbReference type="InterPro" id="IPR013892">
    <property type="entry name" value="Cyt_c_biogenesis_Cmc1-like"/>
</dbReference>
<dbReference type="Pfam" id="PF08583">
    <property type="entry name" value="Cmc1"/>
    <property type="match status" value="1"/>
</dbReference>
<evidence type="ECO:0000313" key="5">
    <source>
        <dbReference type="WBParaSite" id="Pan_g11579.t1"/>
    </source>
</evidence>
<comment type="subcellular location">
    <subcellularLocation>
        <location evidence="3">Mitochondrion</location>
    </subcellularLocation>
</comment>